<evidence type="ECO:0000313" key="2">
    <source>
        <dbReference type="Proteomes" id="UP000887013"/>
    </source>
</evidence>
<keyword evidence="2" id="KW-1185">Reference proteome</keyword>
<evidence type="ECO:0000313" key="1">
    <source>
        <dbReference type="EMBL" id="GFT76565.1"/>
    </source>
</evidence>
<dbReference type="Proteomes" id="UP000887013">
    <property type="component" value="Unassembled WGS sequence"/>
</dbReference>
<dbReference type="EMBL" id="BMAW01022152">
    <property type="protein sequence ID" value="GFT76565.1"/>
    <property type="molecule type" value="Genomic_DNA"/>
</dbReference>
<name>A0A8X6PMT8_NEPPI</name>
<gene>
    <name evidence="1" type="ORF">NPIL_80661</name>
</gene>
<sequence length="113" mass="13393">MHFEIDAEVLSKKVNYVYKLIAYLKKIVSPDTQFKRISFASTPCVRGLDSQCFHQAPVRFPAWEDEFHGVMVIWTLNPAIRVQISVEPCILFRYVNHRCYNSLRFYNFPSHYD</sequence>
<dbReference type="AlphaFoldDB" id="A0A8X6PMT8"/>
<proteinExistence type="predicted"/>
<reference evidence="1" key="1">
    <citation type="submission" date="2020-08" db="EMBL/GenBank/DDBJ databases">
        <title>Multicomponent nature underlies the extraordinary mechanical properties of spider dragline silk.</title>
        <authorList>
            <person name="Kono N."/>
            <person name="Nakamura H."/>
            <person name="Mori M."/>
            <person name="Yoshida Y."/>
            <person name="Ohtoshi R."/>
            <person name="Malay A.D."/>
            <person name="Moran D.A.P."/>
            <person name="Tomita M."/>
            <person name="Numata K."/>
            <person name="Arakawa K."/>
        </authorList>
    </citation>
    <scope>NUCLEOTIDE SEQUENCE</scope>
</reference>
<accession>A0A8X6PMT8</accession>
<protein>
    <submittedName>
        <fullName evidence="1">Uncharacterized protein</fullName>
    </submittedName>
</protein>
<organism evidence="1 2">
    <name type="scientific">Nephila pilipes</name>
    <name type="common">Giant wood spider</name>
    <name type="synonym">Nephila maculata</name>
    <dbReference type="NCBI Taxonomy" id="299642"/>
    <lineage>
        <taxon>Eukaryota</taxon>
        <taxon>Metazoa</taxon>
        <taxon>Ecdysozoa</taxon>
        <taxon>Arthropoda</taxon>
        <taxon>Chelicerata</taxon>
        <taxon>Arachnida</taxon>
        <taxon>Araneae</taxon>
        <taxon>Araneomorphae</taxon>
        <taxon>Entelegynae</taxon>
        <taxon>Araneoidea</taxon>
        <taxon>Nephilidae</taxon>
        <taxon>Nephila</taxon>
    </lineage>
</organism>
<comment type="caution">
    <text evidence="1">The sequence shown here is derived from an EMBL/GenBank/DDBJ whole genome shotgun (WGS) entry which is preliminary data.</text>
</comment>